<dbReference type="FunFam" id="3.40.430.10:FF:000001">
    <property type="entry name" value="Dihydrofolate reductase"/>
    <property type="match status" value="1"/>
</dbReference>
<evidence type="ECO:0000256" key="6">
    <source>
        <dbReference type="ARBA" id="ARBA00023002"/>
    </source>
</evidence>
<dbReference type="GO" id="GO:0006730">
    <property type="term" value="P:one-carbon metabolic process"/>
    <property type="evidence" value="ECO:0007669"/>
    <property type="project" value="UniProtKB-KW"/>
</dbReference>
<evidence type="ECO:0000256" key="1">
    <source>
        <dbReference type="ARBA" id="ARBA00004903"/>
    </source>
</evidence>
<comment type="pathway">
    <text evidence="1 8">Cofactor biosynthesis; tetrahydrofolate biosynthesis; 5,6,7,8-tetrahydrofolate from 7,8-dihydrofolate: step 1/1.</text>
</comment>
<dbReference type="AlphaFoldDB" id="A0A840L6X3"/>
<proteinExistence type="inferred from homology"/>
<dbReference type="GO" id="GO:0070401">
    <property type="term" value="F:NADP+ binding"/>
    <property type="evidence" value="ECO:0007669"/>
    <property type="project" value="UniProtKB-ARBA"/>
</dbReference>
<dbReference type="InterPro" id="IPR012259">
    <property type="entry name" value="DHFR"/>
</dbReference>
<keyword evidence="6 8" id="KW-0560">Oxidoreductase</keyword>
<dbReference type="PIRSF" id="PIRSF000194">
    <property type="entry name" value="DHFR"/>
    <property type="match status" value="1"/>
</dbReference>
<dbReference type="GO" id="GO:0046654">
    <property type="term" value="P:tetrahydrofolate biosynthetic process"/>
    <property type="evidence" value="ECO:0007669"/>
    <property type="project" value="UniProtKB-UniPathway"/>
</dbReference>
<evidence type="ECO:0000256" key="3">
    <source>
        <dbReference type="ARBA" id="ARBA00012856"/>
    </source>
</evidence>
<evidence type="ECO:0000256" key="8">
    <source>
        <dbReference type="PIRNR" id="PIRNR000194"/>
    </source>
</evidence>
<dbReference type="EC" id="1.5.1.3" evidence="3 8"/>
<reference evidence="10 11" key="1">
    <citation type="submission" date="2020-08" db="EMBL/GenBank/DDBJ databases">
        <title>Functional genomics of gut bacteria from endangered species of beetles.</title>
        <authorList>
            <person name="Carlos-Shanley C."/>
        </authorList>
    </citation>
    <scope>NUCLEOTIDE SEQUENCE [LARGE SCALE GENOMIC DNA]</scope>
    <source>
        <strain evidence="10 11">S00239</strain>
    </source>
</reference>
<dbReference type="InterPro" id="IPR001796">
    <property type="entry name" value="DHFR_dom"/>
</dbReference>
<accession>A0A840L6X3</accession>
<dbReference type="EMBL" id="JACHLP010000005">
    <property type="protein sequence ID" value="MBB4844324.1"/>
    <property type="molecule type" value="Genomic_DNA"/>
</dbReference>
<dbReference type="RefSeq" id="WP_184300549.1">
    <property type="nucleotide sequence ID" value="NZ_JACHLP010000005.1"/>
</dbReference>
<dbReference type="InterPro" id="IPR024072">
    <property type="entry name" value="DHFR-like_dom_sf"/>
</dbReference>
<evidence type="ECO:0000256" key="5">
    <source>
        <dbReference type="ARBA" id="ARBA00022857"/>
    </source>
</evidence>
<comment type="caution">
    <text evidence="10">The sequence shown here is derived from an EMBL/GenBank/DDBJ whole genome shotgun (WGS) entry which is preliminary data.</text>
</comment>
<comment type="catalytic activity">
    <reaction evidence="8">
        <text>(6S)-5,6,7,8-tetrahydrofolate + NADP(+) = 7,8-dihydrofolate + NADPH + H(+)</text>
        <dbReference type="Rhea" id="RHEA:15009"/>
        <dbReference type="ChEBI" id="CHEBI:15378"/>
        <dbReference type="ChEBI" id="CHEBI:57451"/>
        <dbReference type="ChEBI" id="CHEBI:57453"/>
        <dbReference type="ChEBI" id="CHEBI:57783"/>
        <dbReference type="ChEBI" id="CHEBI:58349"/>
        <dbReference type="EC" id="1.5.1.3"/>
    </reaction>
</comment>
<dbReference type="Proteomes" id="UP000562027">
    <property type="component" value="Unassembled WGS sequence"/>
</dbReference>
<dbReference type="PRINTS" id="PR00070">
    <property type="entry name" value="DHFR"/>
</dbReference>
<keyword evidence="5 8" id="KW-0521">NADP</keyword>
<dbReference type="CDD" id="cd00209">
    <property type="entry name" value="DHFR"/>
    <property type="match status" value="1"/>
</dbReference>
<dbReference type="UniPathway" id="UPA00077">
    <property type="reaction ID" value="UER00158"/>
</dbReference>
<dbReference type="PANTHER" id="PTHR48069">
    <property type="entry name" value="DIHYDROFOLATE REDUCTASE"/>
    <property type="match status" value="1"/>
</dbReference>
<name>A0A840L6X3_9BURK</name>
<dbReference type="Pfam" id="PF00186">
    <property type="entry name" value="DHFR_1"/>
    <property type="match status" value="1"/>
</dbReference>
<comment type="function">
    <text evidence="7 8">Key enzyme in folate metabolism. Catalyzes an essential reaction for de novo glycine and purine synthesis, and for DNA precursor synthesis.</text>
</comment>
<evidence type="ECO:0000256" key="2">
    <source>
        <dbReference type="ARBA" id="ARBA00009539"/>
    </source>
</evidence>
<sequence>MSTPLTQPQISLVAGVASNRAIGLNNELLWRLPADMARFKALTLGAPVIMGRKTWDSLPARFRPLPGRRNLVLSRQSGLQLAGAECFTTLESALAACADAPRVSVIGGAEIYALALPFAQRLELTEVMADYAADSFFPAWPREQFSEISREAHSSPEGLRFDFVSYQRR</sequence>
<evidence type="ECO:0000313" key="10">
    <source>
        <dbReference type="EMBL" id="MBB4844324.1"/>
    </source>
</evidence>
<dbReference type="SUPFAM" id="SSF53597">
    <property type="entry name" value="Dihydrofolate reductase-like"/>
    <property type="match status" value="1"/>
</dbReference>
<dbReference type="PROSITE" id="PS51330">
    <property type="entry name" value="DHFR_2"/>
    <property type="match status" value="1"/>
</dbReference>
<keyword evidence="4 8" id="KW-0554">One-carbon metabolism</keyword>
<dbReference type="GO" id="GO:0046655">
    <property type="term" value="P:folic acid metabolic process"/>
    <property type="evidence" value="ECO:0007669"/>
    <property type="project" value="TreeGrafter"/>
</dbReference>
<organism evidence="10 11">
    <name type="scientific">Roseateles oligotrophus</name>
    <dbReference type="NCBI Taxonomy" id="1769250"/>
    <lineage>
        <taxon>Bacteria</taxon>
        <taxon>Pseudomonadati</taxon>
        <taxon>Pseudomonadota</taxon>
        <taxon>Betaproteobacteria</taxon>
        <taxon>Burkholderiales</taxon>
        <taxon>Sphaerotilaceae</taxon>
        <taxon>Roseateles</taxon>
    </lineage>
</organism>
<feature type="domain" description="DHFR" evidence="9">
    <location>
        <begin position="9"/>
        <end position="168"/>
    </location>
</feature>
<comment type="similarity">
    <text evidence="2 8">Belongs to the dihydrofolate reductase family.</text>
</comment>
<gene>
    <name evidence="10" type="ORF">HNP55_002860</name>
</gene>
<dbReference type="GO" id="GO:0046452">
    <property type="term" value="P:dihydrofolate metabolic process"/>
    <property type="evidence" value="ECO:0007669"/>
    <property type="project" value="TreeGrafter"/>
</dbReference>
<protein>
    <recommendedName>
        <fullName evidence="3 8">Dihydrofolate reductase</fullName>
        <ecNumber evidence="3 8">1.5.1.3</ecNumber>
    </recommendedName>
</protein>
<evidence type="ECO:0000259" key="9">
    <source>
        <dbReference type="PROSITE" id="PS51330"/>
    </source>
</evidence>
<keyword evidence="11" id="KW-1185">Reference proteome</keyword>
<dbReference type="GO" id="GO:0005829">
    <property type="term" value="C:cytosol"/>
    <property type="evidence" value="ECO:0007669"/>
    <property type="project" value="TreeGrafter"/>
</dbReference>
<dbReference type="Gene3D" id="3.40.430.10">
    <property type="entry name" value="Dihydrofolate Reductase, subunit A"/>
    <property type="match status" value="1"/>
</dbReference>
<evidence type="ECO:0000313" key="11">
    <source>
        <dbReference type="Proteomes" id="UP000562027"/>
    </source>
</evidence>
<dbReference type="PANTHER" id="PTHR48069:SF3">
    <property type="entry name" value="DIHYDROFOLATE REDUCTASE"/>
    <property type="match status" value="1"/>
</dbReference>
<dbReference type="GO" id="GO:0004146">
    <property type="term" value="F:dihydrofolate reductase activity"/>
    <property type="evidence" value="ECO:0007669"/>
    <property type="project" value="UniProtKB-EC"/>
</dbReference>
<evidence type="ECO:0000256" key="7">
    <source>
        <dbReference type="ARBA" id="ARBA00025067"/>
    </source>
</evidence>
<evidence type="ECO:0000256" key="4">
    <source>
        <dbReference type="ARBA" id="ARBA00022563"/>
    </source>
</evidence>